<protein>
    <submittedName>
        <fullName evidence="1">3803_t:CDS:1</fullName>
    </submittedName>
</protein>
<feature type="non-terminal residue" evidence="1">
    <location>
        <position position="1"/>
    </location>
</feature>
<dbReference type="Proteomes" id="UP000789860">
    <property type="component" value="Unassembled WGS sequence"/>
</dbReference>
<accession>A0ACA9KZ53</accession>
<proteinExistence type="predicted"/>
<evidence type="ECO:0000313" key="2">
    <source>
        <dbReference type="Proteomes" id="UP000789860"/>
    </source>
</evidence>
<comment type="caution">
    <text evidence="1">The sequence shown here is derived from an EMBL/GenBank/DDBJ whole genome shotgun (WGS) entry which is preliminary data.</text>
</comment>
<sequence>KLLLLLTPTLQSLNNNIKDSNSSLEVKTDLPSSFLVRTALKVVKIDSNKLTEKSYKITSEKATNIAAQSKRESLLMLLAEYTNDVVINQNAHSIQSCKDSLWSLVTKLVELFKNQDLAKYDLFKGALGINEEGIKKILVCYKSGKLCLEAIFRQDMYKIKPCITSGRKEILYIQLNDPLASPITSQFQSLETPEAHISIDINRGQRRQRTTEVEKRILASLLEYRQSLPISMLMKKVEELNTVSSDWTVDRIRQYWNNNRTRNPN</sequence>
<keyword evidence="2" id="KW-1185">Reference proteome</keyword>
<organism evidence="1 2">
    <name type="scientific">Scutellospora calospora</name>
    <dbReference type="NCBI Taxonomy" id="85575"/>
    <lineage>
        <taxon>Eukaryota</taxon>
        <taxon>Fungi</taxon>
        <taxon>Fungi incertae sedis</taxon>
        <taxon>Mucoromycota</taxon>
        <taxon>Glomeromycotina</taxon>
        <taxon>Glomeromycetes</taxon>
        <taxon>Diversisporales</taxon>
        <taxon>Gigasporaceae</taxon>
        <taxon>Scutellospora</taxon>
    </lineage>
</organism>
<evidence type="ECO:0000313" key="1">
    <source>
        <dbReference type="EMBL" id="CAG8501848.1"/>
    </source>
</evidence>
<name>A0ACA9KZ53_9GLOM</name>
<gene>
    <name evidence="1" type="ORF">SCALOS_LOCUS3276</name>
</gene>
<dbReference type="EMBL" id="CAJVPM010003480">
    <property type="protein sequence ID" value="CAG8501848.1"/>
    <property type="molecule type" value="Genomic_DNA"/>
</dbReference>
<reference evidence="1" key="1">
    <citation type="submission" date="2021-06" db="EMBL/GenBank/DDBJ databases">
        <authorList>
            <person name="Kallberg Y."/>
            <person name="Tangrot J."/>
            <person name="Rosling A."/>
        </authorList>
    </citation>
    <scope>NUCLEOTIDE SEQUENCE</scope>
    <source>
        <strain evidence="1">AU212A</strain>
    </source>
</reference>